<accession>A0A2U9AX52</accession>
<proteinExistence type="predicted"/>
<protein>
    <submittedName>
        <fullName evidence="2">Uncharacterized protein</fullName>
    </submittedName>
</protein>
<organism evidence="2 3">
    <name type="scientific">Scophthalmus maximus</name>
    <name type="common">Turbot</name>
    <name type="synonym">Psetta maxima</name>
    <dbReference type="NCBI Taxonomy" id="52904"/>
    <lineage>
        <taxon>Eukaryota</taxon>
        <taxon>Metazoa</taxon>
        <taxon>Chordata</taxon>
        <taxon>Craniata</taxon>
        <taxon>Vertebrata</taxon>
        <taxon>Euteleostomi</taxon>
        <taxon>Actinopterygii</taxon>
        <taxon>Neopterygii</taxon>
        <taxon>Teleostei</taxon>
        <taxon>Neoteleostei</taxon>
        <taxon>Acanthomorphata</taxon>
        <taxon>Carangaria</taxon>
        <taxon>Pleuronectiformes</taxon>
        <taxon>Pleuronectoidei</taxon>
        <taxon>Scophthalmidae</taxon>
        <taxon>Scophthalmus</taxon>
    </lineage>
</organism>
<keyword evidence="3" id="KW-1185">Reference proteome</keyword>
<evidence type="ECO:0000256" key="1">
    <source>
        <dbReference type="SAM" id="MobiDB-lite"/>
    </source>
</evidence>
<evidence type="ECO:0000313" key="3">
    <source>
        <dbReference type="Proteomes" id="UP000246464"/>
    </source>
</evidence>
<sequence length="89" mass="9520">MSIVTASNTGCREETPAGRTEDGASMVAQLEEVTGRLATLSEKITTCGRVLGDLKGLSDVLMLHIHNIAAGKRDRSKFRLCELMLDASA</sequence>
<reference evidence="2 3" key="1">
    <citation type="submission" date="2017-12" db="EMBL/GenBank/DDBJ databases">
        <title>Integrating genomic resources of turbot (Scophthalmus maximus) in depth evaluation of genetic and physical mapping variation across individuals.</title>
        <authorList>
            <person name="Martinez P."/>
        </authorList>
    </citation>
    <scope>NUCLEOTIDE SEQUENCE [LARGE SCALE GENOMIC DNA]</scope>
</reference>
<dbReference type="EMBL" id="CP026243">
    <property type="protein sequence ID" value="AWO96262.1"/>
    <property type="molecule type" value="Genomic_DNA"/>
</dbReference>
<dbReference type="Proteomes" id="UP000246464">
    <property type="component" value="Chromosome 1"/>
</dbReference>
<feature type="compositionally biased region" description="Basic and acidic residues" evidence="1">
    <location>
        <begin position="11"/>
        <end position="22"/>
    </location>
</feature>
<evidence type="ECO:0000313" key="2">
    <source>
        <dbReference type="EMBL" id="AWO96262.1"/>
    </source>
</evidence>
<name>A0A2U9AX52_SCOMX</name>
<feature type="compositionally biased region" description="Polar residues" evidence="1">
    <location>
        <begin position="1"/>
        <end position="10"/>
    </location>
</feature>
<feature type="region of interest" description="Disordered" evidence="1">
    <location>
        <begin position="1"/>
        <end position="24"/>
    </location>
</feature>
<dbReference type="AlphaFoldDB" id="A0A2U9AX52"/>
<gene>
    <name evidence="2" type="ORF">SMAX5B_011689</name>
</gene>